<sequence>DGGKGSRWQASTVRIADTGRARLRRAAVLALQRLPQGPAGDIHLPARVGPYEPQILQLPRGVERGAVWPFLPQHDNHHVLRGVVRGRERGADGVRTSVLTLPRQEHHLYRYARGVDDPHPRDHTPQLPHRGLARLGQHLPGDNPARGGGSLRGFPAPPALPHFAGRDPGGGASGWCYAPADPVVRDPANLKTHDRYRDPHLFGDQVERLLVAADRDQLDGDANAAHRPLVPLQPGGTEPVGDHHGGDHLRHPSRPAALLAVAEAHNLRAHLGGDQGL</sequence>
<organism evidence="2">
    <name type="scientific">uncultured Rubrobacteraceae bacterium</name>
    <dbReference type="NCBI Taxonomy" id="349277"/>
    <lineage>
        <taxon>Bacteria</taxon>
        <taxon>Bacillati</taxon>
        <taxon>Actinomycetota</taxon>
        <taxon>Rubrobacteria</taxon>
        <taxon>Rubrobacterales</taxon>
        <taxon>Rubrobacteraceae</taxon>
        <taxon>environmental samples</taxon>
    </lineage>
</organism>
<feature type="compositionally biased region" description="Basic and acidic residues" evidence="1">
    <location>
        <begin position="240"/>
        <end position="250"/>
    </location>
</feature>
<evidence type="ECO:0000313" key="2">
    <source>
        <dbReference type="EMBL" id="CAA9433230.1"/>
    </source>
</evidence>
<evidence type="ECO:0000256" key="1">
    <source>
        <dbReference type="SAM" id="MobiDB-lite"/>
    </source>
</evidence>
<feature type="region of interest" description="Disordered" evidence="1">
    <location>
        <begin position="226"/>
        <end position="252"/>
    </location>
</feature>
<name>A0A6J4Q4L9_9ACTN</name>
<reference evidence="2" key="1">
    <citation type="submission" date="2020-02" db="EMBL/GenBank/DDBJ databases">
        <authorList>
            <person name="Meier V. D."/>
        </authorList>
    </citation>
    <scope>NUCLEOTIDE SEQUENCE</scope>
    <source>
        <strain evidence="2">AVDCRST_MAG28</strain>
    </source>
</reference>
<proteinExistence type="predicted"/>
<feature type="non-terminal residue" evidence="2">
    <location>
        <position position="1"/>
    </location>
</feature>
<feature type="region of interest" description="Disordered" evidence="1">
    <location>
        <begin position="114"/>
        <end position="166"/>
    </location>
</feature>
<dbReference type="EMBL" id="CADCVE010000001">
    <property type="protein sequence ID" value="CAA9433230.1"/>
    <property type="molecule type" value="Genomic_DNA"/>
</dbReference>
<gene>
    <name evidence="2" type="ORF">AVDCRST_MAG28-1610</name>
</gene>
<accession>A0A6J4Q4L9</accession>
<dbReference type="AlphaFoldDB" id="A0A6J4Q4L9"/>
<feature type="non-terminal residue" evidence="2">
    <location>
        <position position="277"/>
    </location>
</feature>
<feature type="compositionally biased region" description="Basic and acidic residues" evidence="1">
    <location>
        <begin position="114"/>
        <end position="124"/>
    </location>
</feature>
<protein>
    <submittedName>
        <fullName evidence="2">Glycerol-3-phosphate ABC transporter, permease protein UgpE</fullName>
    </submittedName>
</protein>